<proteinExistence type="predicted"/>
<dbReference type="InterPro" id="IPR023214">
    <property type="entry name" value="HAD_sf"/>
</dbReference>
<accession>A0A3E5GXH6</accession>
<dbReference type="SUPFAM" id="SSF56784">
    <property type="entry name" value="HAD-like"/>
    <property type="match status" value="1"/>
</dbReference>
<evidence type="ECO:0008006" key="3">
    <source>
        <dbReference type="Google" id="ProtNLM"/>
    </source>
</evidence>
<dbReference type="InterPro" id="IPR016769">
    <property type="entry name" value="Phage_SP01_Orf1"/>
</dbReference>
<dbReference type="AlphaFoldDB" id="A0A3E5GXH6"/>
<dbReference type="PIRSF" id="PIRSF020079">
    <property type="entry name" value="UCP020079"/>
    <property type="match status" value="1"/>
</dbReference>
<sequence>MDRKQIIAVDFDGTLCFSTWPDSGEPNQPLIDYLKIHKKAGDKLILWTCRSGVILDKALSWCREVAKLEFDAVNDNVPEVIAYYGNNSRKIFCDIYIDDKACVPDEFCGKCRKIQ</sequence>
<dbReference type="RefSeq" id="WP_117612669.1">
    <property type="nucleotide sequence ID" value="NZ_QSVQ01000001.1"/>
</dbReference>
<keyword evidence="2" id="KW-1185">Reference proteome</keyword>
<gene>
    <name evidence="1" type="ORF">DXB12_00585</name>
</gene>
<protein>
    <recommendedName>
        <fullName evidence="3">Hydrolase</fullName>
    </recommendedName>
</protein>
<dbReference type="Proteomes" id="UP000261055">
    <property type="component" value="Unassembled WGS sequence"/>
</dbReference>
<evidence type="ECO:0000313" key="2">
    <source>
        <dbReference type="Proteomes" id="UP000261055"/>
    </source>
</evidence>
<organism evidence="1 2">
    <name type="scientific">Dorea formicigenerans</name>
    <dbReference type="NCBI Taxonomy" id="39486"/>
    <lineage>
        <taxon>Bacteria</taxon>
        <taxon>Bacillati</taxon>
        <taxon>Bacillota</taxon>
        <taxon>Clostridia</taxon>
        <taxon>Lachnospirales</taxon>
        <taxon>Lachnospiraceae</taxon>
        <taxon>Dorea</taxon>
    </lineage>
</organism>
<evidence type="ECO:0000313" key="1">
    <source>
        <dbReference type="EMBL" id="RGO54827.1"/>
    </source>
</evidence>
<name>A0A3E5GXH6_9FIRM</name>
<comment type="caution">
    <text evidence="1">The sequence shown here is derived from an EMBL/GenBank/DDBJ whole genome shotgun (WGS) entry which is preliminary data.</text>
</comment>
<dbReference type="InterPro" id="IPR036412">
    <property type="entry name" value="HAD-like_sf"/>
</dbReference>
<reference evidence="1 2" key="1">
    <citation type="submission" date="2018-08" db="EMBL/GenBank/DDBJ databases">
        <title>A genome reference for cultivated species of the human gut microbiota.</title>
        <authorList>
            <person name="Zou Y."/>
            <person name="Xue W."/>
            <person name="Luo G."/>
        </authorList>
    </citation>
    <scope>NUCLEOTIDE SEQUENCE [LARGE SCALE GENOMIC DNA]</scope>
    <source>
        <strain evidence="1 2">OM02-12</strain>
    </source>
</reference>
<dbReference type="EMBL" id="QSVQ01000001">
    <property type="protein sequence ID" value="RGO54827.1"/>
    <property type="molecule type" value="Genomic_DNA"/>
</dbReference>
<dbReference type="Gene3D" id="3.40.50.1000">
    <property type="entry name" value="HAD superfamily/HAD-like"/>
    <property type="match status" value="1"/>
</dbReference>